<dbReference type="AlphaFoldDB" id="A0A9D0ZBE0"/>
<evidence type="ECO:0000313" key="2">
    <source>
        <dbReference type="Proteomes" id="UP000886887"/>
    </source>
</evidence>
<name>A0A9D0ZBE0_9FIRM</name>
<accession>A0A9D0ZBE0</accession>
<gene>
    <name evidence="1" type="ORF">IAB73_09595</name>
</gene>
<reference evidence="1" key="1">
    <citation type="submission" date="2020-10" db="EMBL/GenBank/DDBJ databases">
        <authorList>
            <person name="Gilroy R."/>
        </authorList>
    </citation>
    <scope>NUCLEOTIDE SEQUENCE</scope>
    <source>
        <strain evidence="1">ChiSxjej2B14-6234</strain>
    </source>
</reference>
<organism evidence="1 2">
    <name type="scientific">Candidatus Onthenecus intestinigallinarum</name>
    <dbReference type="NCBI Taxonomy" id="2840875"/>
    <lineage>
        <taxon>Bacteria</taxon>
        <taxon>Bacillati</taxon>
        <taxon>Bacillota</taxon>
        <taxon>Clostridia</taxon>
        <taxon>Eubacteriales</taxon>
        <taxon>Candidatus Onthenecus</taxon>
    </lineage>
</organism>
<protein>
    <submittedName>
        <fullName evidence="1">Uncharacterized protein</fullName>
    </submittedName>
</protein>
<comment type="caution">
    <text evidence="1">The sequence shown here is derived from an EMBL/GenBank/DDBJ whole genome shotgun (WGS) entry which is preliminary data.</text>
</comment>
<evidence type="ECO:0000313" key="1">
    <source>
        <dbReference type="EMBL" id="HIQ72443.1"/>
    </source>
</evidence>
<reference evidence="1" key="2">
    <citation type="journal article" date="2021" name="PeerJ">
        <title>Extensive microbial diversity within the chicken gut microbiome revealed by metagenomics and culture.</title>
        <authorList>
            <person name="Gilroy R."/>
            <person name="Ravi A."/>
            <person name="Getino M."/>
            <person name="Pursley I."/>
            <person name="Horton D.L."/>
            <person name="Alikhan N.F."/>
            <person name="Baker D."/>
            <person name="Gharbi K."/>
            <person name="Hall N."/>
            <person name="Watson M."/>
            <person name="Adriaenssens E.M."/>
            <person name="Foster-Nyarko E."/>
            <person name="Jarju S."/>
            <person name="Secka A."/>
            <person name="Antonio M."/>
            <person name="Oren A."/>
            <person name="Chaudhuri R.R."/>
            <person name="La Ragione R."/>
            <person name="Hildebrand F."/>
            <person name="Pallen M.J."/>
        </authorList>
    </citation>
    <scope>NUCLEOTIDE SEQUENCE</scope>
    <source>
        <strain evidence="1">ChiSxjej2B14-6234</strain>
    </source>
</reference>
<dbReference type="EMBL" id="DVFJ01000036">
    <property type="protein sequence ID" value="HIQ72443.1"/>
    <property type="molecule type" value="Genomic_DNA"/>
</dbReference>
<sequence>MSENYAGLALTEALERLQRAGKNPQVAVTCAPRRREQAEGTLRVLRYDGRTDVLTVARFIDPIESIR</sequence>
<dbReference type="Proteomes" id="UP000886887">
    <property type="component" value="Unassembled WGS sequence"/>
</dbReference>
<proteinExistence type="predicted"/>